<dbReference type="GO" id="GO:0043249">
    <property type="term" value="P:erythrocyte maturation"/>
    <property type="evidence" value="ECO:0007669"/>
    <property type="project" value="UniProtKB-KW"/>
</dbReference>
<dbReference type="Pfam" id="PF13445">
    <property type="entry name" value="zf-RING_UBOX"/>
    <property type="match status" value="1"/>
</dbReference>
<keyword evidence="8" id="KW-0265">Erythrocyte maturation</keyword>
<keyword evidence="5" id="KW-0479">Metal-binding</keyword>
<dbReference type="GO" id="GO:0034657">
    <property type="term" value="C:GID complex"/>
    <property type="evidence" value="ECO:0007669"/>
    <property type="project" value="TreeGrafter"/>
</dbReference>
<dbReference type="PROSITE" id="PS50896">
    <property type="entry name" value="LISH"/>
    <property type="match status" value="1"/>
</dbReference>
<dbReference type="Proteomes" id="UP000728032">
    <property type="component" value="Unassembled WGS sequence"/>
</dbReference>
<dbReference type="InterPro" id="IPR006595">
    <property type="entry name" value="CTLH_C"/>
</dbReference>
<feature type="zinc finger region" description="RING-Gid-type" evidence="10">
    <location>
        <begin position="394"/>
        <end position="463"/>
    </location>
</feature>
<evidence type="ECO:0000256" key="9">
    <source>
        <dbReference type="ARBA" id="ARBA00029678"/>
    </source>
</evidence>
<dbReference type="EMBL" id="CAJPVJ010004075">
    <property type="protein sequence ID" value="CAG2168265.1"/>
    <property type="molecule type" value="Genomic_DNA"/>
</dbReference>
<keyword evidence="4" id="KW-0963">Cytoplasm</keyword>
<dbReference type="CDD" id="cd16659">
    <property type="entry name" value="RING-Ubox_Emp"/>
    <property type="match status" value="1"/>
</dbReference>
<evidence type="ECO:0000259" key="11">
    <source>
        <dbReference type="PROSITE" id="PS50897"/>
    </source>
</evidence>
<sequence length="478" mass="52939">MSFGGGHHHHNITSEVLRLTTSLAESTTSLSSSSAQRDYSLAARSLTGGGGGGPSGAISDMKAMEHQTLKVPYEILNKKFRSAQKNIDREISHVQNSVNDLERAVQTRGAERSVVAEGEGGSSPGVTINAINELLDGVVGKLSVLKRKSNESLADELEAANVCKKRLEHLKDYCVKSGGAAGSVTNEAAVAQWKKKRLDRMLVDHFLRSGYYDSAINLALRSQIESLTNIDLFLVSRQVEDSLRARETYRCLSWCHDNKSKLRKIKSSLEMALRQQEFIELVRKDRRLEAVRHARKHFNNADDGQQSSSSGGHNADLQRVMGLLAFPADTPVEPYRSLFDESRWDELVEQFRTDNFRLYQLSSSSVFSVALQAGLSSLKTPHCYKKDGERNGDCPVCSQLLNKLAAHLPCAHCSQSRLVCYISGQPLNEHNQPLVLPNGYVYGEQSLRAMAAQNGGRVTCPRTREVFDVKEADKVFVM</sequence>
<comment type="subcellular location">
    <subcellularLocation>
        <location evidence="2">Cytoplasm</location>
    </subcellularLocation>
    <subcellularLocation>
        <location evidence="1">Nucleus matrix</location>
    </subcellularLocation>
</comment>
<dbReference type="PANTHER" id="PTHR12170">
    <property type="entry name" value="MACROPHAGE ERYTHROBLAST ATTACHER-RELATED"/>
    <property type="match status" value="1"/>
</dbReference>
<dbReference type="SUPFAM" id="SSF57850">
    <property type="entry name" value="RING/U-box"/>
    <property type="match status" value="1"/>
</dbReference>
<dbReference type="PROSITE" id="PS50897">
    <property type="entry name" value="CTLH"/>
    <property type="match status" value="1"/>
</dbReference>
<keyword evidence="6 10" id="KW-0863">Zinc-finger</keyword>
<dbReference type="OrthoDB" id="1933455at2759"/>
<dbReference type="GO" id="GO:0016363">
    <property type="term" value="C:nuclear matrix"/>
    <property type="evidence" value="ECO:0007669"/>
    <property type="project" value="UniProtKB-SubCell"/>
</dbReference>
<evidence type="ECO:0000256" key="8">
    <source>
        <dbReference type="ARBA" id="ARBA00023057"/>
    </source>
</evidence>
<dbReference type="InterPro" id="IPR045098">
    <property type="entry name" value="Fyv10_fam"/>
</dbReference>
<evidence type="ECO:0000256" key="2">
    <source>
        <dbReference type="ARBA" id="ARBA00004496"/>
    </source>
</evidence>
<evidence type="ECO:0000256" key="10">
    <source>
        <dbReference type="PROSITE-ProRule" id="PRU01215"/>
    </source>
</evidence>
<dbReference type="InterPro" id="IPR024964">
    <property type="entry name" value="CTLH/CRA"/>
</dbReference>
<dbReference type="GO" id="GO:0008270">
    <property type="term" value="F:zinc ion binding"/>
    <property type="evidence" value="ECO:0007669"/>
    <property type="project" value="UniProtKB-KW"/>
</dbReference>
<dbReference type="GO" id="GO:0043161">
    <property type="term" value="P:proteasome-mediated ubiquitin-dependent protein catabolic process"/>
    <property type="evidence" value="ECO:0007669"/>
    <property type="project" value="InterPro"/>
</dbReference>
<dbReference type="PROSITE" id="PS51867">
    <property type="entry name" value="ZF_RING_GID"/>
    <property type="match status" value="1"/>
</dbReference>
<dbReference type="InterPro" id="IPR027370">
    <property type="entry name" value="Znf-RING_euk"/>
</dbReference>
<dbReference type="InterPro" id="IPR013144">
    <property type="entry name" value="CRA_dom"/>
</dbReference>
<evidence type="ECO:0000259" key="12">
    <source>
        <dbReference type="PROSITE" id="PS51867"/>
    </source>
</evidence>
<dbReference type="SMART" id="SM00668">
    <property type="entry name" value="CTLH"/>
    <property type="match status" value="1"/>
</dbReference>
<gene>
    <name evidence="13" type="ORF">ONB1V03_LOCUS7756</name>
</gene>
<evidence type="ECO:0000256" key="5">
    <source>
        <dbReference type="ARBA" id="ARBA00022723"/>
    </source>
</evidence>
<dbReference type="InterPro" id="IPR006594">
    <property type="entry name" value="LisH"/>
</dbReference>
<dbReference type="GO" id="GO:0061630">
    <property type="term" value="F:ubiquitin protein ligase activity"/>
    <property type="evidence" value="ECO:0007669"/>
    <property type="project" value="InterPro"/>
</dbReference>
<dbReference type="PANTHER" id="PTHR12170:SF2">
    <property type="entry name" value="E3 UBIQUITIN-PROTEIN TRANSFERASE MAEA"/>
    <property type="match status" value="1"/>
</dbReference>
<evidence type="ECO:0000256" key="4">
    <source>
        <dbReference type="ARBA" id="ARBA00022490"/>
    </source>
</evidence>
<dbReference type="SMART" id="SM00757">
    <property type="entry name" value="CRA"/>
    <property type="match status" value="1"/>
</dbReference>
<dbReference type="EMBL" id="OC918900">
    <property type="protein sequence ID" value="CAD7650333.1"/>
    <property type="molecule type" value="Genomic_DNA"/>
</dbReference>
<evidence type="ECO:0000313" key="14">
    <source>
        <dbReference type="Proteomes" id="UP000728032"/>
    </source>
</evidence>
<reference evidence="13" key="1">
    <citation type="submission" date="2020-11" db="EMBL/GenBank/DDBJ databases">
        <authorList>
            <person name="Tran Van P."/>
        </authorList>
    </citation>
    <scope>NUCLEOTIDE SEQUENCE</scope>
</reference>
<dbReference type="GO" id="GO:0005737">
    <property type="term" value="C:cytoplasm"/>
    <property type="evidence" value="ECO:0007669"/>
    <property type="project" value="UniProtKB-SubCell"/>
</dbReference>
<evidence type="ECO:0000256" key="6">
    <source>
        <dbReference type="ARBA" id="ARBA00022771"/>
    </source>
</evidence>
<feature type="domain" description="RING-Gid-type" evidence="12">
    <location>
        <begin position="394"/>
        <end position="463"/>
    </location>
</feature>
<evidence type="ECO:0000256" key="1">
    <source>
        <dbReference type="ARBA" id="ARBA00004109"/>
    </source>
</evidence>
<dbReference type="InterPro" id="IPR044063">
    <property type="entry name" value="ZF_RING_GID"/>
</dbReference>
<dbReference type="AlphaFoldDB" id="A0A7R9LYL3"/>
<name>A0A7R9LYL3_9ACAR</name>
<evidence type="ECO:0000256" key="7">
    <source>
        <dbReference type="ARBA" id="ARBA00022833"/>
    </source>
</evidence>
<dbReference type="Pfam" id="PF10607">
    <property type="entry name" value="CTLH"/>
    <property type="match status" value="1"/>
</dbReference>
<keyword evidence="7" id="KW-0862">Zinc</keyword>
<protein>
    <recommendedName>
        <fullName evidence="3">E3 ubiquitin-protein transferase MAEA</fullName>
    </recommendedName>
    <alternativeName>
        <fullName evidence="9">Macrophage erythroblast attacher</fullName>
    </alternativeName>
</protein>
<accession>A0A7R9LYL3</accession>
<organism evidence="13">
    <name type="scientific">Oppiella nova</name>
    <dbReference type="NCBI Taxonomy" id="334625"/>
    <lineage>
        <taxon>Eukaryota</taxon>
        <taxon>Metazoa</taxon>
        <taxon>Ecdysozoa</taxon>
        <taxon>Arthropoda</taxon>
        <taxon>Chelicerata</taxon>
        <taxon>Arachnida</taxon>
        <taxon>Acari</taxon>
        <taxon>Acariformes</taxon>
        <taxon>Sarcoptiformes</taxon>
        <taxon>Oribatida</taxon>
        <taxon>Brachypylina</taxon>
        <taxon>Oppioidea</taxon>
        <taxon>Oppiidae</taxon>
        <taxon>Oppiella</taxon>
    </lineage>
</organism>
<evidence type="ECO:0000256" key="3">
    <source>
        <dbReference type="ARBA" id="ARBA00014384"/>
    </source>
</evidence>
<proteinExistence type="predicted"/>
<keyword evidence="14" id="KW-1185">Reference proteome</keyword>
<feature type="domain" description="CTLH" evidence="11">
    <location>
        <begin position="237"/>
        <end position="289"/>
    </location>
</feature>
<evidence type="ECO:0000313" key="13">
    <source>
        <dbReference type="EMBL" id="CAD7650333.1"/>
    </source>
</evidence>